<name>A0ABR0AQ25_9CRUS</name>
<evidence type="ECO:0000313" key="1">
    <source>
        <dbReference type="EMBL" id="KAK4027226.1"/>
    </source>
</evidence>
<sequence>MIPAAFILLDFKGLTTDADPSETDILSFSRVALQVAADNAQQKHVGIPSHLVAKWRTYQ</sequence>
<reference evidence="1 2" key="1">
    <citation type="journal article" date="2023" name="Nucleic Acids Res.">
        <title>The hologenome of Daphnia magna reveals possible DNA methylation and microbiome-mediated evolution of the host genome.</title>
        <authorList>
            <person name="Chaturvedi A."/>
            <person name="Li X."/>
            <person name="Dhandapani V."/>
            <person name="Marshall H."/>
            <person name="Kissane S."/>
            <person name="Cuenca-Cambronero M."/>
            <person name="Asole G."/>
            <person name="Calvet F."/>
            <person name="Ruiz-Romero M."/>
            <person name="Marangio P."/>
            <person name="Guigo R."/>
            <person name="Rago D."/>
            <person name="Mirbahai L."/>
            <person name="Eastwood N."/>
            <person name="Colbourne J.K."/>
            <person name="Zhou J."/>
            <person name="Mallon E."/>
            <person name="Orsini L."/>
        </authorList>
    </citation>
    <scope>NUCLEOTIDE SEQUENCE [LARGE SCALE GENOMIC DNA]</scope>
    <source>
        <strain evidence="1">LRV0_1</strain>
    </source>
</reference>
<organism evidence="1 2">
    <name type="scientific">Daphnia magna</name>
    <dbReference type="NCBI Taxonomy" id="35525"/>
    <lineage>
        <taxon>Eukaryota</taxon>
        <taxon>Metazoa</taxon>
        <taxon>Ecdysozoa</taxon>
        <taxon>Arthropoda</taxon>
        <taxon>Crustacea</taxon>
        <taxon>Branchiopoda</taxon>
        <taxon>Diplostraca</taxon>
        <taxon>Cladocera</taxon>
        <taxon>Anomopoda</taxon>
        <taxon>Daphniidae</taxon>
        <taxon>Daphnia</taxon>
    </lineage>
</organism>
<keyword evidence="2" id="KW-1185">Reference proteome</keyword>
<dbReference type="EMBL" id="JAOYFB010000038">
    <property type="protein sequence ID" value="KAK4027226.1"/>
    <property type="molecule type" value="Genomic_DNA"/>
</dbReference>
<comment type="caution">
    <text evidence="1">The sequence shown here is derived from an EMBL/GenBank/DDBJ whole genome shotgun (WGS) entry which is preliminary data.</text>
</comment>
<gene>
    <name evidence="1" type="ORF">OUZ56_016238</name>
</gene>
<dbReference type="Proteomes" id="UP001234178">
    <property type="component" value="Unassembled WGS sequence"/>
</dbReference>
<evidence type="ECO:0000313" key="2">
    <source>
        <dbReference type="Proteomes" id="UP001234178"/>
    </source>
</evidence>
<accession>A0ABR0AQ25</accession>
<protein>
    <submittedName>
        <fullName evidence="1">Uncharacterized protein</fullName>
    </submittedName>
</protein>
<proteinExistence type="predicted"/>